<gene>
    <name evidence="2" type="ORF">QG404_09670</name>
</gene>
<organism evidence="2 3">
    <name type="scientific">Arsenophonus apicola</name>
    <dbReference type="NCBI Taxonomy" id="2879119"/>
    <lineage>
        <taxon>Bacteria</taxon>
        <taxon>Pseudomonadati</taxon>
        <taxon>Pseudomonadota</taxon>
        <taxon>Gammaproteobacteria</taxon>
        <taxon>Enterobacterales</taxon>
        <taxon>Morganellaceae</taxon>
        <taxon>Arsenophonus</taxon>
    </lineage>
</organism>
<keyword evidence="1" id="KW-1133">Transmembrane helix</keyword>
<evidence type="ECO:0000313" key="3">
    <source>
        <dbReference type="Proteomes" id="UP001231859"/>
    </source>
</evidence>
<keyword evidence="1" id="KW-0812">Transmembrane</keyword>
<sequence length="51" mass="5842">MEQEAGHKNLGICQISNSKSMLIYYFPAVISVSFNYPGIMFWPLKRSFLIA</sequence>
<reference evidence="2 3" key="1">
    <citation type="submission" date="2023-04" db="EMBL/GenBank/DDBJ databases">
        <title>Genome dynamics across the evolutionary transition to endosymbiosis.</title>
        <authorList>
            <person name="Siozios S."/>
            <person name="Nadal-Jimenez P."/>
            <person name="Azagi T."/>
            <person name="Sprong H."/>
            <person name="Frost C.L."/>
            <person name="Parratt S.R."/>
            <person name="Taylor G."/>
            <person name="Brettell L."/>
            <person name="Lew K.C."/>
            <person name="Croft L."/>
            <person name="King K.C."/>
            <person name="Brockhurst M.A."/>
            <person name="Hypsa V."/>
            <person name="Novakova E."/>
            <person name="Darby A.C."/>
            <person name="Hurst G.D.D."/>
        </authorList>
    </citation>
    <scope>NUCLEOTIDE SEQUENCE [LARGE SCALE GENOMIC DNA]</scope>
    <source>
        <strain evidence="3">aApi_AU</strain>
    </source>
</reference>
<feature type="transmembrane region" description="Helical" evidence="1">
    <location>
        <begin position="21"/>
        <end position="42"/>
    </location>
</feature>
<dbReference type="RefSeq" id="WP_280937353.1">
    <property type="nucleotide sequence ID" value="NZ_CP123759.1"/>
</dbReference>
<dbReference type="EMBL" id="CP123759">
    <property type="protein sequence ID" value="WGO82646.1"/>
    <property type="molecule type" value="Genomic_DNA"/>
</dbReference>
<name>A0ABY8P0X8_9GAMM</name>
<protein>
    <submittedName>
        <fullName evidence="2">Uncharacterized protein</fullName>
    </submittedName>
</protein>
<evidence type="ECO:0000313" key="2">
    <source>
        <dbReference type="EMBL" id="WGO82646.1"/>
    </source>
</evidence>
<proteinExistence type="predicted"/>
<dbReference type="Proteomes" id="UP001231859">
    <property type="component" value="Chromosome"/>
</dbReference>
<keyword evidence="3" id="KW-1185">Reference proteome</keyword>
<accession>A0ABY8P0X8</accession>
<evidence type="ECO:0000256" key="1">
    <source>
        <dbReference type="SAM" id="Phobius"/>
    </source>
</evidence>
<keyword evidence="1" id="KW-0472">Membrane</keyword>